<evidence type="ECO:0000313" key="2">
    <source>
        <dbReference type="EMBL" id="GBG89024.1"/>
    </source>
</evidence>
<dbReference type="Gramene" id="GBG89024">
    <property type="protein sequence ID" value="GBG89024"/>
    <property type="gene ID" value="CBR_g48633"/>
</dbReference>
<feature type="compositionally biased region" description="Acidic residues" evidence="1">
    <location>
        <begin position="161"/>
        <end position="170"/>
    </location>
</feature>
<proteinExistence type="predicted"/>
<protein>
    <submittedName>
        <fullName evidence="2">Uncharacterized protein</fullName>
    </submittedName>
</protein>
<feature type="compositionally biased region" description="Acidic residues" evidence="1">
    <location>
        <begin position="20"/>
        <end position="35"/>
    </location>
</feature>
<accession>A0A388M378</accession>
<feature type="compositionally biased region" description="Polar residues" evidence="1">
    <location>
        <begin position="137"/>
        <end position="156"/>
    </location>
</feature>
<keyword evidence="3" id="KW-1185">Reference proteome</keyword>
<feature type="region of interest" description="Disordered" evidence="1">
    <location>
        <begin position="193"/>
        <end position="240"/>
    </location>
</feature>
<gene>
    <name evidence="2" type="ORF">CBR_g48633</name>
</gene>
<sequence>MDGSILATWHSNGRFRRSDEDSDAVADEDSDEVSEDSTVADKWQILATRKTTDWGNRSLPRGSTTDESDEDSDEDSVEGTADATTDVGQPAMSGTAKATGEANQPSPRRTRTEESGEVSDEASEEGTEDSIDVIGKSTMSATANVTNGASPSSPGGTRTEDSDEVSEDSPEADKWEMSGPAMATDWADKFLPRGTIPVQRERQVISTGSSPDSDSRNAWGDDGPWRRLQCPLDPPPRKWR</sequence>
<reference evidence="2 3" key="1">
    <citation type="journal article" date="2018" name="Cell">
        <title>The Chara Genome: Secondary Complexity and Implications for Plant Terrestrialization.</title>
        <authorList>
            <person name="Nishiyama T."/>
            <person name="Sakayama H."/>
            <person name="Vries J.D."/>
            <person name="Buschmann H."/>
            <person name="Saint-Marcoux D."/>
            <person name="Ullrich K.K."/>
            <person name="Haas F.B."/>
            <person name="Vanderstraeten L."/>
            <person name="Becker D."/>
            <person name="Lang D."/>
            <person name="Vosolsobe S."/>
            <person name="Rombauts S."/>
            <person name="Wilhelmsson P.K.I."/>
            <person name="Janitza P."/>
            <person name="Kern R."/>
            <person name="Heyl A."/>
            <person name="Rumpler F."/>
            <person name="Villalobos L.I.A.C."/>
            <person name="Clay J.M."/>
            <person name="Skokan R."/>
            <person name="Toyoda A."/>
            <person name="Suzuki Y."/>
            <person name="Kagoshima H."/>
            <person name="Schijlen E."/>
            <person name="Tajeshwar N."/>
            <person name="Catarino B."/>
            <person name="Hetherington A.J."/>
            <person name="Saltykova A."/>
            <person name="Bonnot C."/>
            <person name="Breuninger H."/>
            <person name="Symeonidi A."/>
            <person name="Radhakrishnan G.V."/>
            <person name="Van Nieuwerburgh F."/>
            <person name="Deforce D."/>
            <person name="Chang C."/>
            <person name="Karol K.G."/>
            <person name="Hedrich R."/>
            <person name="Ulvskov P."/>
            <person name="Glockner G."/>
            <person name="Delwiche C.F."/>
            <person name="Petrasek J."/>
            <person name="Van de Peer Y."/>
            <person name="Friml J."/>
            <person name="Beilby M."/>
            <person name="Dolan L."/>
            <person name="Kohara Y."/>
            <person name="Sugano S."/>
            <person name="Fujiyama A."/>
            <person name="Delaux P.-M."/>
            <person name="Quint M."/>
            <person name="TheiBen G."/>
            <person name="Hagemann M."/>
            <person name="Harholt J."/>
            <person name="Dunand C."/>
            <person name="Zachgo S."/>
            <person name="Langdale J."/>
            <person name="Maumus F."/>
            <person name="Straeten D.V.D."/>
            <person name="Gould S.B."/>
            <person name="Rensing S.A."/>
        </authorList>
    </citation>
    <scope>NUCLEOTIDE SEQUENCE [LARGE SCALE GENOMIC DNA]</scope>
    <source>
        <strain evidence="2 3">S276</strain>
    </source>
</reference>
<dbReference type="EMBL" id="BFEA01000710">
    <property type="protein sequence ID" value="GBG89024.1"/>
    <property type="molecule type" value="Genomic_DNA"/>
</dbReference>
<feature type="compositionally biased region" description="Acidic residues" evidence="1">
    <location>
        <begin position="66"/>
        <end position="77"/>
    </location>
</feature>
<dbReference type="Proteomes" id="UP000265515">
    <property type="component" value="Unassembled WGS sequence"/>
</dbReference>
<feature type="compositionally biased region" description="Acidic residues" evidence="1">
    <location>
        <begin position="115"/>
        <end position="131"/>
    </location>
</feature>
<name>A0A388M378_CHABU</name>
<evidence type="ECO:0000256" key="1">
    <source>
        <dbReference type="SAM" id="MobiDB-lite"/>
    </source>
</evidence>
<dbReference type="AlphaFoldDB" id="A0A388M378"/>
<evidence type="ECO:0000313" key="3">
    <source>
        <dbReference type="Proteomes" id="UP000265515"/>
    </source>
</evidence>
<comment type="caution">
    <text evidence="2">The sequence shown here is derived from an EMBL/GenBank/DDBJ whole genome shotgun (WGS) entry which is preliminary data.</text>
</comment>
<organism evidence="2 3">
    <name type="scientific">Chara braunii</name>
    <name type="common">Braun's stonewort</name>
    <dbReference type="NCBI Taxonomy" id="69332"/>
    <lineage>
        <taxon>Eukaryota</taxon>
        <taxon>Viridiplantae</taxon>
        <taxon>Streptophyta</taxon>
        <taxon>Charophyceae</taxon>
        <taxon>Charales</taxon>
        <taxon>Characeae</taxon>
        <taxon>Chara</taxon>
    </lineage>
</organism>
<feature type="region of interest" description="Disordered" evidence="1">
    <location>
        <begin position="1"/>
        <end position="181"/>
    </location>
</feature>